<gene>
    <name evidence="1" type="ORF">PGLA1383_LOCUS16238</name>
</gene>
<feature type="non-terminal residue" evidence="1">
    <location>
        <position position="103"/>
    </location>
</feature>
<protein>
    <submittedName>
        <fullName evidence="1">Uncharacterized protein</fullName>
    </submittedName>
</protein>
<dbReference type="EMBL" id="CAJNNV010009787">
    <property type="protein sequence ID" value="CAE8597809.1"/>
    <property type="molecule type" value="Genomic_DNA"/>
</dbReference>
<dbReference type="OrthoDB" id="415869at2759"/>
<feature type="non-terminal residue" evidence="1">
    <location>
        <position position="1"/>
    </location>
</feature>
<comment type="caution">
    <text evidence="1">The sequence shown here is derived from an EMBL/GenBank/DDBJ whole genome shotgun (WGS) entry which is preliminary data.</text>
</comment>
<dbReference type="Proteomes" id="UP000654075">
    <property type="component" value="Unassembled WGS sequence"/>
</dbReference>
<evidence type="ECO:0000313" key="1">
    <source>
        <dbReference type="EMBL" id="CAE8597809.1"/>
    </source>
</evidence>
<accession>A0A813E766</accession>
<sequence length="103" mass="10654">AAPSDGGLRLQADAHCTLAPDPKVKAPLRHVLIPDLAKVAAALKLVIPLQSPSALFMAFDGEPSAAEHCAKGLHAKLLKRLAKGCKSDAELSRALGGSLLDLD</sequence>
<name>A0A813E766_POLGL</name>
<proteinExistence type="predicted"/>
<organism evidence="1 2">
    <name type="scientific">Polarella glacialis</name>
    <name type="common">Dinoflagellate</name>
    <dbReference type="NCBI Taxonomy" id="89957"/>
    <lineage>
        <taxon>Eukaryota</taxon>
        <taxon>Sar</taxon>
        <taxon>Alveolata</taxon>
        <taxon>Dinophyceae</taxon>
        <taxon>Suessiales</taxon>
        <taxon>Suessiaceae</taxon>
        <taxon>Polarella</taxon>
    </lineage>
</organism>
<evidence type="ECO:0000313" key="2">
    <source>
        <dbReference type="Proteomes" id="UP000654075"/>
    </source>
</evidence>
<dbReference type="AlphaFoldDB" id="A0A813E766"/>
<reference evidence="1" key="1">
    <citation type="submission" date="2021-02" db="EMBL/GenBank/DDBJ databases">
        <authorList>
            <person name="Dougan E. K."/>
            <person name="Rhodes N."/>
            <person name="Thang M."/>
            <person name="Chan C."/>
        </authorList>
    </citation>
    <scope>NUCLEOTIDE SEQUENCE</scope>
</reference>
<keyword evidence="2" id="KW-1185">Reference proteome</keyword>